<dbReference type="STRING" id="880072.Desac_0745"/>
<comment type="function">
    <text evidence="5">An accessory protein needed during the final step in the assembly of 30S ribosomal subunit, possibly for assembly of the head region. Essential for efficient processing of 16S rRNA. May be needed both before and after RbfA during the maturation of 16S rRNA. It has affinity for free ribosomal 30S subunits but not for 70S ribosomes.</text>
</comment>
<keyword evidence="2 5" id="KW-0690">Ribosome biogenesis</keyword>
<dbReference type="eggNOG" id="COG0806">
    <property type="taxonomic scope" value="Bacteria"/>
</dbReference>
<evidence type="ECO:0000256" key="4">
    <source>
        <dbReference type="ARBA" id="ARBA00023186"/>
    </source>
</evidence>
<proteinExistence type="inferred from homology"/>
<dbReference type="NCBIfam" id="TIGR02273">
    <property type="entry name" value="16S_RimM"/>
    <property type="match status" value="1"/>
</dbReference>
<dbReference type="EMBL" id="CP002629">
    <property type="protein sequence ID" value="AEB08624.1"/>
    <property type="molecule type" value="Genomic_DNA"/>
</dbReference>
<dbReference type="Gene3D" id="2.30.30.240">
    <property type="entry name" value="PRC-barrel domain"/>
    <property type="match status" value="1"/>
</dbReference>
<evidence type="ECO:0000313" key="9">
    <source>
        <dbReference type="Proteomes" id="UP000000483"/>
    </source>
</evidence>
<name>F2NF69_DESAR</name>
<evidence type="ECO:0000256" key="1">
    <source>
        <dbReference type="ARBA" id="ARBA00022490"/>
    </source>
</evidence>
<dbReference type="InterPro" id="IPR011033">
    <property type="entry name" value="PRC_barrel-like_sf"/>
</dbReference>
<protein>
    <recommendedName>
        <fullName evidence="5">Ribosome maturation factor RimM</fullName>
    </recommendedName>
</protein>
<dbReference type="GO" id="GO:0006364">
    <property type="term" value="P:rRNA processing"/>
    <property type="evidence" value="ECO:0007669"/>
    <property type="project" value="UniProtKB-UniRule"/>
</dbReference>
<accession>F2NF69</accession>
<evidence type="ECO:0000259" key="7">
    <source>
        <dbReference type="Pfam" id="PF24986"/>
    </source>
</evidence>
<dbReference type="GO" id="GO:0005840">
    <property type="term" value="C:ribosome"/>
    <property type="evidence" value="ECO:0007669"/>
    <property type="project" value="InterPro"/>
</dbReference>
<dbReference type="InterPro" id="IPR036976">
    <property type="entry name" value="RimM_N_sf"/>
</dbReference>
<dbReference type="HOGENOM" id="CLU_077636_1_0_7"/>
<dbReference type="GO" id="GO:0005737">
    <property type="term" value="C:cytoplasm"/>
    <property type="evidence" value="ECO:0007669"/>
    <property type="project" value="UniProtKB-SubCell"/>
</dbReference>
<dbReference type="PANTHER" id="PTHR33692:SF1">
    <property type="entry name" value="RIBOSOME MATURATION FACTOR RIMM"/>
    <property type="match status" value="1"/>
</dbReference>
<gene>
    <name evidence="5" type="primary">rimM</name>
    <name evidence="8" type="ordered locus">Desac_0745</name>
</gene>
<dbReference type="GO" id="GO:0042274">
    <property type="term" value="P:ribosomal small subunit biogenesis"/>
    <property type="evidence" value="ECO:0007669"/>
    <property type="project" value="UniProtKB-UniRule"/>
</dbReference>
<comment type="domain">
    <text evidence="5">The PRC barrel domain binds ribosomal protein uS19.</text>
</comment>
<dbReference type="GO" id="GO:0043022">
    <property type="term" value="F:ribosome binding"/>
    <property type="evidence" value="ECO:0007669"/>
    <property type="project" value="InterPro"/>
</dbReference>
<dbReference type="OrthoDB" id="9783509at2"/>
<dbReference type="Pfam" id="PF01782">
    <property type="entry name" value="RimM"/>
    <property type="match status" value="1"/>
</dbReference>
<dbReference type="Pfam" id="PF24986">
    <property type="entry name" value="PRC_RimM"/>
    <property type="match status" value="1"/>
</dbReference>
<dbReference type="KEGG" id="dao:Desac_0745"/>
<dbReference type="InterPro" id="IPR011961">
    <property type="entry name" value="RimM"/>
</dbReference>
<feature type="domain" description="RimM N-terminal" evidence="6">
    <location>
        <begin position="14"/>
        <end position="90"/>
    </location>
</feature>
<dbReference type="Proteomes" id="UP000000483">
    <property type="component" value="Chromosome"/>
</dbReference>
<dbReference type="InterPro" id="IPR009000">
    <property type="entry name" value="Transl_B-barrel_sf"/>
</dbReference>
<comment type="subcellular location">
    <subcellularLocation>
        <location evidence="5">Cytoplasm</location>
    </subcellularLocation>
</comment>
<reference evidence="8 9" key="1">
    <citation type="journal article" date="2011" name="Stand. Genomic Sci.">
        <title>Complete genome sequence of the acetate-degrading sulfate reducer Desulfobacca acetoxidans type strain (ASRB2).</title>
        <authorList>
            <person name="Goker M."/>
            <person name="Teshima H."/>
            <person name="Lapidus A."/>
            <person name="Nolan M."/>
            <person name="Lucas S."/>
            <person name="Hammon N."/>
            <person name="Deshpande S."/>
            <person name="Cheng J.F."/>
            <person name="Tapia R."/>
            <person name="Han C."/>
            <person name="Goodwin L."/>
            <person name="Pitluck S."/>
            <person name="Huntemann M."/>
            <person name="Liolios K."/>
            <person name="Ivanova N."/>
            <person name="Pagani I."/>
            <person name="Mavromatis K."/>
            <person name="Ovchinikova G."/>
            <person name="Pati A."/>
            <person name="Chen A."/>
            <person name="Palaniappan K."/>
            <person name="Land M."/>
            <person name="Hauser L."/>
            <person name="Brambilla E.M."/>
            <person name="Rohde M."/>
            <person name="Spring S."/>
            <person name="Detter J.C."/>
            <person name="Woyke T."/>
            <person name="Bristow J."/>
            <person name="Eisen J.A."/>
            <person name="Markowitz V."/>
            <person name="Hugenholtz P."/>
            <person name="Kyrpides N.C."/>
            <person name="Klenk H.P."/>
        </authorList>
    </citation>
    <scope>NUCLEOTIDE SEQUENCE [LARGE SCALE GENOMIC DNA]</scope>
    <source>
        <strain evidence="9">ATCC 700848 / DSM 11109 / ASRB2</strain>
    </source>
</reference>
<keyword evidence="1 5" id="KW-0963">Cytoplasm</keyword>
<dbReference type="RefSeq" id="WP_013705737.1">
    <property type="nucleotide sequence ID" value="NC_015388.1"/>
</dbReference>
<dbReference type="HAMAP" id="MF_00014">
    <property type="entry name" value="Ribosome_mat_RimM"/>
    <property type="match status" value="1"/>
</dbReference>
<keyword evidence="9" id="KW-1185">Reference proteome</keyword>
<dbReference type="PANTHER" id="PTHR33692">
    <property type="entry name" value="RIBOSOME MATURATION FACTOR RIMM"/>
    <property type="match status" value="1"/>
</dbReference>
<evidence type="ECO:0000313" key="8">
    <source>
        <dbReference type="EMBL" id="AEB08624.1"/>
    </source>
</evidence>
<reference evidence="9" key="2">
    <citation type="submission" date="2011-03" db="EMBL/GenBank/DDBJ databases">
        <title>The complete genome of Desulfobacca acetoxidans DSM 11109.</title>
        <authorList>
            <consortium name="US DOE Joint Genome Institute (JGI-PGF)"/>
            <person name="Lucas S."/>
            <person name="Copeland A."/>
            <person name="Lapidus A."/>
            <person name="Bruce D."/>
            <person name="Goodwin L."/>
            <person name="Pitluck S."/>
            <person name="Peters L."/>
            <person name="Kyrpides N."/>
            <person name="Mavromatis K."/>
            <person name="Ivanova N."/>
            <person name="Ovchinnikova G."/>
            <person name="Teshima H."/>
            <person name="Detter J.C."/>
            <person name="Han C."/>
            <person name="Land M."/>
            <person name="Hauser L."/>
            <person name="Markowitz V."/>
            <person name="Cheng J.-F."/>
            <person name="Hugenholtz P."/>
            <person name="Woyke T."/>
            <person name="Wu D."/>
            <person name="Spring S."/>
            <person name="Schueler E."/>
            <person name="Brambilla E."/>
            <person name="Klenk H.-P."/>
            <person name="Eisen J.A."/>
        </authorList>
    </citation>
    <scope>NUCLEOTIDE SEQUENCE [LARGE SCALE GENOMIC DNA]</scope>
    <source>
        <strain evidence="9">ATCC 700848 / DSM 11109 / ASRB2</strain>
    </source>
</reference>
<dbReference type="SUPFAM" id="SSF50346">
    <property type="entry name" value="PRC-barrel domain"/>
    <property type="match status" value="1"/>
</dbReference>
<dbReference type="AlphaFoldDB" id="F2NF69"/>
<feature type="domain" description="Ribosome maturation factor RimM PRC barrel" evidence="7">
    <location>
        <begin position="102"/>
        <end position="164"/>
    </location>
</feature>
<keyword evidence="4 5" id="KW-0143">Chaperone</keyword>
<dbReference type="InterPro" id="IPR002676">
    <property type="entry name" value="RimM_N"/>
</dbReference>
<comment type="subunit">
    <text evidence="5">Binds ribosomal protein uS19.</text>
</comment>
<sequence length="176" mass="19192">MSKVSASTPRLICLGRVIGVHGIRGEIKVQAEIDDLATLDAVAELWIGGALYRLAEGRFHKRHLLLRVEGVQTRQQAEELVGEPVLVERSCLPALPAWEYYWFEILGLMVYRADNGGYLGKVAAIVPTPAHDIYVVQKHESELLIPAVAEVIQAIDLTEGRLLVSSEGLAALSGAD</sequence>
<keyword evidence="3 5" id="KW-0698">rRNA processing</keyword>
<evidence type="ECO:0000256" key="5">
    <source>
        <dbReference type="HAMAP-Rule" id="MF_00014"/>
    </source>
</evidence>
<evidence type="ECO:0000256" key="3">
    <source>
        <dbReference type="ARBA" id="ARBA00022552"/>
    </source>
</evidence>
<dbReference type="SUPFAM" id="SSF50447">
    <property type="entry name" value="Translation proteins"/>
    <property type="match status" value="1"/>
</dbReference>
<comment type="similarity">
    <text evidence="5">Belongs to the RimM family.</text>
</comment>
<evidence type="ECO:0000256" key="2">
    <source>
        <dbReference type="ARBA" id="ARBA00022517"/>
    </source>
</evidence>
<dbReference type="InterPro" id="IPR056792">
    <property type="entry name" value="PRC_RimM"/>
</dbReference>
<organism evidence="8 9">
    <name type="scientific">Desulfobacca acetoxidans (strain ATCC 700848 / DSM 11109 / ASRB2)</name>
    <dbReference type="NCBI Taxonomy" id="880072"/>
    <lineage>
        <taxon>Bacteria</taxon>
        <taxon>Pseudomonadati</taxon>
        <taxon>Thermodesulfobacteriota</taxon>
        <taxon>Desulfobaccia</taxon>
        <taxon>Desulfobaccales</taxon>
        <taxon>Desulfobaccaceae</taxon>
        <taxon>Desulfobacca</taxon>
    </lineage>
</organism>
<dbReference type="Gene3D" id="2.40.30.60">
    <property type="entry name" value="RimM"/>
    <property type="match status" value="1"/>
</dbReference>
<evidence type="ECO:0000259" key="6">
    <source>
        <dbReference type="Pfam" id="PF01782"/>
    </source>
</evidence>